<name>A0A413FFC5_9FIRM</name>
<comment type="caution">
    <text evidence="2">The sequence shown here is derived from an EMBL/GenBank/DDBJ whole genome shotgun (WGS) entry which is preliminary data.</text>
</comment>
<feature type="transmembrane region" description="Helical" evidence="1">
    <location>
        <begin position="15"/>
        <end position="36"/>
    </location>
</feature>
<dbReference type="Proteomes" id="UP000283880">
    <property type="component" value="Unassembled WGS sequence"/>
</dbReference>
<dbReference type="RefSeq" id="WP_007706911.1">
    <property type="nucleotide sequence ID" value="NZ_JAWRJJ010000029.1"/>
</dbReference>
<dbReference type="AlphaFoldDB" id="A0A413FFC5"/>
<gene>
    <name evidence="2" type="ORF">DWV29_12010</name>
</gene>
<reference evidence="2 3" key="1">
    <citation type="submission" date="2018-08" db="EMBL/GenBank/DDBJ databases">
        <title>A genome reference for cultivated species of the human gut microbiota.</title>
        <authorList>
            <person name="Zou Y."/>
            <person name="Xue W."/>
            <person name="Luo G."/>
        </authorList>
    </citation>
    <scope>NUCLEOTIDE SEQUENCE [LARGE SCALE GENOMIC DNA]</scope>
    <source>
        <strain evidence="2 3">AF04-15</strain>
    </source>
</reference>
<keyword evidence="1" id="KW-0472">Membrane</keyword>
<evidence type="ECO:0008006" key="4">
    <source>
        <dbReference type="Google" id="ProtNLM"/>
    </source>
</evidence>
<protein>
    <recommendedName>
        <fullName evidence="4">Pilus assembly protein</fullName>
    </recommendedName>
</protein>
<organism evidence="2 3">
    <name type="scientific">Enterocloster asparagiformis</name>
    <dbReference type="NCBI Taxonomy" id="333367"/>
    <lineage>
        <taxon>Bacteria</taxon>
        <taxon>Bacillati</taxon>
        <taxon>Bacillota</taxon>
        <taxon>Clostridia</taxon>
        <taxon>Lachnospirales</taxon>
        <taxon>Lachnospiraceae</taxon>
        <taxon>Enterocloster</taxon>
    </lineage>
</organism>
<accession>A0A413FFC5</accession>
<evidence type="ECO:0000313" key="3">
    <source>
        <dbReference type="Proteomes" id="UP000283880"/>
    </source>
</evidence>
<evidence type="ECO:0000256" key="1">
    <source>
        <dbReference type="SAM" id="Phobius"/>
    </source>
</evidence>
<keyword evidence="1" id="KW-1133">Transmembrane helix</keyword>
<dbReference type="EMBL" id="QSBM01000008">
    <property type="protein sequence ID" value="RGX29249.1"/>
    <property type="molecule type" value="Genomic_DNA"/>
</dbReference>
<evidence type="ECO:0000313" key="2">
    <source>
        <dbReference type="EMBL" id="RGX29249.1"/>
    </source>
</evidence>
<keyword evidence="1" id="KW-0812">Transmembrane</keyword>
<proteinExistence type="predicted"/>
<dbReference type="OrthoDB" id="1908340at2"/>
<sequence>MRGGVRCSGSYTVEAAWVSAVVILAVVTTIQVAYGLRGRVAQAMVLHEAVETARHEKGLTAEEVQARFERTGVRLKLQERGGIIDGQAASDRWEVRIQSTKFRPEEFLRRITLLEQLEEGNGGSL</sequence>